<reference evidence="1 2" key="1">
    <citation type="submission" date="2011-09" db="EMBL/GenBank/DDBJ databases">
        <title>The draft genome of Fischerella sp. JSC-11.</title>
        <authorList>
            <consortium name="US DOE Joint Genome Institute (JGI-PGF)"/>
            <person name="Lucas S."/>
            <person name="Han J."/>
            <person name="Lapidus A."/>
            <person name="Cheng J.-F."/>
            <person name="Goodwin L."/>
            <person name="Pitluck S."/>
            <person name="Peters L."/>
            <person name="Land M.L."/>
            <person name="Hauser L."/>
            <person name="Sarkisova S."/>
            <person name="Bryant D.A."/>
            <person name="Brown I."/>
            <person name="Woyke T.J."/>
        </authorList>
    </citation>
    <scope>NUCLEOTIDE SEQUENCE [LARGE SCALE GENOMIC DNA]</scope>
    <source>
        <strain evidence="1 2">JSC-11</strain>
    </source>
</reference>
<name>G6FS03_9CYAN</name>
<dbReference type="GO" id="GO:0030246">
    <property type="term" value="F:carbohydrate binding"/>
    <property type="evidence" value="ECO:0007669"/>
    <property type="project" value="InterPro"/>
</dbReference>
<comment type="caution">
    <text evidence="1">The sequence shown here is derived from an EMBL/GenBank/DDBJ whole genome shotgun (WGS) entry which is preliminary data.</text>
</comment>
<dbReference type="EMBL" id="AGIZ01000004">
    <property type="protein sequence ID" value="EHC16227.1"/>
    <property type="molecule type" value="Genomic_DNA"/>
</dbReference>
<dbReference type="Gene3D" id="2.70.98.10">
    <property type="match status" value="1"/>
</dbReference>
<dbReference type="AlphaFoldDB" id="G6FS03"/>
<dbReference type="InterPro" id="IPR011013">
    <property type="entry name" value="Gal_mutarotase_sf_dom"/>
</dbReference>
<dbReference type="GO" id="GO:0005975">
    <property type="term" value="P:carbohydrate metabolic process"/>
    <property type="evidence" value="ECO:0007669"/>
    <property type="project" value="InterPro"/>
</dbReference>
<dbReference type="CDD" id="cd09025">
    <property type="entry name" value="Aldose_epim_Slr1438"/>
    <property type="match status" value="1"/>
</dbReference>
<dbReference type="PANTHER" id="PTHR11122:SF13">
    <property type="entry name" value="GLUCOSE-6-PHOSPHATE 1-EPIMERASE"/>
    <property type="match status" value="1"/>
</dbReference>
<dbReference type="GO" id="GO:0016853">
    <property type="term" value="F:isomerase activity"/>
    <property type="evidence" value="ECO:0007669"/>
    <property type="project" value="InterPro"/>
</dbReference>
<evidence type="ECO:0000313" key="1">
    <source>
        <dbReference type="EMBL" id="EHC16227.1"/>
    </source>
</evidence>
<keyword evidence="2" id="KW-1185">Reference proteome</keyword>
<dbReference type="Proteomes" id="UP000004344">
    <property type="component" value="Unassembled WGS sequence"/>
</dbReference>
<dbReference type="SUPFAM" id="SSF74650">
    <property type="entry name" value="Galactose mutarotase-like"/>
    <property type="match status" value="1"/>
</dbReference>
<dbReference type="Pfam" id="PF01263">
    <property type="entry name" value="Aldose_epim"/>
    <property type="match status" value="1"/>
</dbReference>
<dbReference type="PANTHER" id="PTHR11122">
    <property type="entry name" value="APOSPORY-ASSOCIATED PROTEIN C-RELATED"/>
    <property type="match status" value="1"/>
</dbReference>
<dbReference type="InterPro" id="IPR008183">
    <property type="entry name" value="Aldose_1/G6P_1-epimerase"/>
</dbReference>
<gene>
    <name evidence="1" type="ORF">FJSC11DRAFT_1650</name>
</gene>
<dbReference type="InterPro" id="IPR014718">
    <property type="entry name" value="GH-type_carb-bd"/>
</dbReference>
<protein>
    <submittedName>
        <fullName evidence="1">Aldose 1-epimerase</fullName>
    </submittedName>
</protein>
<sequence length="337" mass="39017">MNTDNLSVFIGVHRCSLNKIKIWTIAKKPDIASLIYLRRYLLFHHSKAVFSISIQQKQYKTYILTHETANSQLEVVPERGGIITRWRLQEQEILYLDAERFANPELSVRGGIPILFPICGNLPENTYTYNGKHYTLKQHGFARDLPWQVTDQVTQDAVILSLTLNSNEQTQAVYPFDFQLIFNYRIQGNTLEIQQQYTNLSLEAMPFSFGFHPYFFTQDKTQLQFEIPAQEYQDQRSKKIHSFAGQFDFNQDEIDVAFKQPASQSASVIDNSRKLQLTLEYDNIFSTLVFWTLKGKDFYCLEPWSAPRNAINTGEHLTVLQPGATCTANVRILAKFF</sequence>
<organism evidence="1 2">
    <name type="scientific">Fischerella thermalis JSC-11</name>
    <dbReference type="NCBI Taxonomy" id="741277"/>
    <lineage>
        <taxon>Bacteria</taxon>
        <taxon>Bacillati</taxon>
        <taxon>Cyanobacteriota</taxon>
        <taxon>Cyanophyceae</taxon>
        <taxon>Nostocales</taxon>
        <taxon>Hapalosiphonaceae</taxon>
        <taxon>Fischerella</taxon>
    </lineage>
</organism>
<evidence type="ECO:0000313" key="2">
    <source>
        <dbReference type="Proteomes" id="UP000004344"/>
    </source>
</evidence>
<proteinExistence type="predicted"/>
<accession>G6FS03</accession>